<dbReference type="AlphaFoldDB" id="A0AAE1HNR9"/>
<evidence type="ECO:0000313" key="1">
    <source>
        <dbReference type="EMBL" id="KAK3924614.1"/>
    </source>
</evidence>
<reference evidence="1" key="2">
    <citation type="journal article" date="2023" name="BMC Genomics">
        <title>Pest status, molecular evolution, and epigenetic factors derived from the genome assembly of Frankliniella fusca, a thysanopteran phytovirus vector.</title>
        <authorList>
            <person name="Catto M.A."/>
            <person name="Labadie P.E."/>
            <person name="Jacobson A.L."/>
            <person name="Kennedy G.G."/>
            <person name="Srinivasan R."/>
            <person name="Hunt B.G."/>
        </authorList>
    </citation>
    <scope>NUCLEOTIDE SEQUENCE</scope>
    <source>
        <strain evidence="1">PL_HMW_Pooled</strain>
    </source>
</reference>
<sequence>MKTTSQEYKRQNYSMTTDKTEQQNILKCFQSNCPHNRCPICLGSRTQLEVSDCRMLVTNAFDQEMLMKMSLWRKYGVEMKLDFGECHCNWRKHISAHRPRLWVQHCGH</sequence>
<proteinExistence type="predicted"/>
<dbReference type="Proteomes" id="UP001219518">
    <property type="component" value="Unassembled WGS sequence"/>
</dbReference>
<accession>A0AAE1HNR9</accession>
<keyword evidence="2" id="KW-1185">Reference proteome</keyword>
<dbReference type="EMBL" id="JAHWGI010001195">
    <property type="protein sequence ID" value="KAK3924614.1"/>
    <property type="molecule type" value="Genomic_DNA"/>
</dbReference>
<comment type="caution">
    <text evidence="1">The sequence shown here is derived from an EMBL/GenBank/DDBJ whole genome shotgun (WGS) entry which is preliminary data.</text>
</comment>
<protein>
    <submittedName>
        <fullName evidence="1">E3 ubiquitin-protein ligase SH3RF1</fullName>
    </submittedName>
</protein>
<organism evidence="1 2">
    <name type="scientific">Frankliniella fusca</name>
    <dbReference type="NCBI Taxonomy" id="407009"/>
    <lineage>
        <taxon>Eukaryota</taxon>
        <taxon>Metazoa</taxon>
        <taxon>Ecdysozoa</taxon>
        <taxon>Arthropoda</taxon>
        <taxon>Hexapoda</taxon>
        <taxon>Insecta</taxon>
        <taxon>Pterygota</taxon>
        <taxon>Neoptera</taxon>
        <taxon>Paraneoptera</taxon>
        <taxon>Thysanoptera</taxon>
        <taxon>Terebrantia</taxon>
        <taxon>Thripoidea</taxon>
        <taxon>Thripidae</taxon>
        <taxon>Frankliniella</taxon>
    </lineage>
</organism>
<reference evidence="1" key="1">
    <citation type="submission" date="2021-07" db="EMBL/GenBank/DDBJ databases">
        <authorList>
            <person name="Catto M.A."/>
            <person name="Jacobson A."/>
            <person name="Kennedy G."/>
            <person name="Labadie P."/>
            <person name="Hunt B.G."/>
            <person name="Srinivasan R."/>
        </authorList>
    </citation>
    <scope>NUCLEOTIDE SEQUENCE</scope>
    <source>
        <strain evidence="1">PL_HMW_Pooled</strain>
        <tissue evidence="1">Head</tissue>
    </source>
</reference>
<gene>
    <name evidence="1" type="ORF">KUF71_012747</name>
</gene>
<name>A0AAE1HNR9_9NEOP</name>
<evidence type="ECO:0000313" key="2">
    <source>
        <dbReference type="Proteomes" id="UP001219518"/>
    </source>
</evidence>